<evidence type="ECO:0000313" key="2">
    <source>
        <dbReference type="Proteomes" id="UP001060085"/>
    </source>
</evidence>
<evidence type="ECO:0000313" key="1">
    <source>
        <dbReference type="EMBL" id="KAI5665559.1"/>
    </source>
</evidence>
<protein>
    <submittedName>
        <fullName evidence="1">Uncharacterized protein</fullName>
    </submittedName>
</protein>
<accession>A0ACC0AXE7</accession>
<sequence length="899" mass="99117">MYPAEFLIVLLYSIAVTLISAPVCFFMEPDLKAWSIRTDMMLLALLYAVRALMIYVNPKRETELELGYLANNVLGIIGSSFGTVVHTWGLKIKGPVYVALFRPLSIAIAAIMGVLFLGDTLYLGRYTTIGTEAPTCTLNDFLANLCFVSDLLPVFCSLLCSVIGAVFISLGFYIVLWGKAREETTEDLEAGRKMEGTRSRYCYGEVLPFVIMIILQCDQVGVSTIFKAAATAGMSYRVFIVYSYALSGLVLLPFALIFERKKHLPPLDLNFVGRLFLLGLLGFSAQMFGFKGIEYSSPTMSSAMSNLTPAFTFVLAILFRMEKLRIRRLSTQAKILGAIISIAGALVVVLFRGPAVIRTYRASVLDYHPLTSAQSNWIIGGVLLIADYFVLSLWYTVQAQMVRKYPAELLVVSLYNFCVAIYAAPVTFFLEKDTSAWKISSNMMLYAILYAGLFGASFAATMLTWTLHQKGPVYVALFTPLAVVIAAIMSVIFLGDSLYLGSIIGAVILAVGFYICMWGRVKEEAAEDFSNGSLESGSAEHVPLLQSSRYCYKDVLPFAAMVAMECTNVGLNTLFKAATIKGMSYHIKRASFAHEFLNPIQNLLAGIDWYRCTSQIMGYTGINYSSPTLASAISNLVPAFTFILAIIFRMEKLEFTSSSTRAKVLGTIFSILGAFVVTLYKGPRITFTPTSSTSSSMFLTSQPPPPPLNNSQSNWALGGLFLTTEYILVPMWYIVQTQIMKEYPAEVTVVFFYNVWVSILAGIVGIFTEPNLSKWKLKPDIALASILCSGIFGSFINNTIHTWALRLKGPVYVAMFKPLSIAIAVTMGVIILGDTLYLGSIVGATVIAIGFYTVMWGKAKEEEMEENEEIVVDILESANPEKLPLLQKFRKGHSSNPCK</sequence>
<organism evidence="1 2">
    <name type="scientific">Catharanthus roseus</name>
    <name type="common">Madagascar periwinkle</name>
    <name type="synonym">Vinca rosea</name>
    <dbReference type="NCBI Taxonomy" id="4058"/>
    <lineage>
        <taxon>Eukaryota</taxon>
        <taxon>Viridiplantae</taxon>
        <taxon>Streptophyta</taxon>
        <taxon>Embryophyta</taxon>
        <taxon>Tracheophyta</taxon>
        <taxon>Spermatophyta</taxon>
        <taxon>Magnoliopsida</taxon>
        <taxon>eudicotyledons</taxon>
        <taxon>Gunneridae</taxon>
        <taxon>Pentapetalae</taxon>
        <taxon>asterids</taxon>
        <taxon>lamiids</taxon>
        <taxon>Gentianales</taxon>
        <taxon>Apocynaceae</taxon>
        <taxon>Rauvolfioideae</taxon>
        <taxon>Vinceae</taxon>
        <taxon>Catharanthinae</taxon>
        <taxon>Catharanthus</taxon>
    </lineage>
</organism>
<name>A0ACC0AXE7_CATRO</name>
<dbReference type="EMBL" id="CM044704">
    <property type="protein sequence ID" value="KAI5665559.1"/>
    <property type="molecule type" value="Genomic_DNA"/>
</dbReference>
<reference evidence="2" key="1">
    <citation type="journal article" date="2023" name="Nat. Plants">
        <title>Single-cell RNA sequencing provides a high-resolution roadmap for understanding the multicellular compartmentation of specialized metabolism.</title>
        <authorList>
            <person name="Sun S."/>
            <person name="Shen X."/>
            <person name="Li Y."/>
            <person name="Li Y."/>
            <person name="Wang S."/>
            <person name="Li R."/>
            <person name="Zhang H."/>
            <person name="Shen G."/>
            <person name="Guo B."/>
            <person name="Wei J."/>
            <person name="Xu J."/>
            <person name="St-Pierre B."/>
            <person name="Chen S."/>
            <person name="Sun C."/>
        </authorList>
    </citation>
    <scope>NUCLEOTIDE SEQUENCE [LARGE SCALE GENOMIC DNA]</scope>
</reference>
<comment type="caution">
    <text evidence="1">The sequence shown here is derived from an EMBL/GenBank/DDBJ whole genome shotgun (WGS) entry which is preliminary data.</text>
</comment>
<keyword evidence="2" id="KW-1185">Reference proteome</keyword>
<dbReference type="Proteomes" id="UP001060085">
    <property type="component" value="Linkage Group LG04"/>
</dbReference>
<proteinExistence type="predicted"/>
<gene>
    <name evidence="1" type="ORF">M9H77_15412</name>
</gene>